<dbReference type="EMBL" id="BAABAV010000002">
    <property type="protein sequence ID" value="GAA4269980.1"/>
    <property type="molecule type" value="Genomic_DNA"/>
</dbReference>
<keyword evidence="1" id="KW-0812">Transmembrane</keyword>
<keyword evidence="1" id="KW-0472">Membrane</keyword>
<dbReference type="Proteomes" id="UP001500027">
    <property type="component" value="Unassembled WGS sequence"/>
</dbReference>
<feature type="transmembrane region" description="Helical" evidence="1">
    <location>
        <begin position="167"/>
        <end position="188"/>
    </location>
</feature>
<evidence type="ECO:0000313" key="2">
    <source>
        <dbReference type="EMBL" id="GAA4269980.1"/>
    </source>
</evidence>
<feature type="transmembrane region" description="Helical" evidence="1">
    <location>
        <begin position="209"/>
        <end position="226"/>
    </location>
</feature>
<gene>
    <name evidence="2" type="ORF">GCM10022257_20810</name>
</gene>
<name>A0ABP8ECX1_9FLAO</name>
<dbReference type="RefSeq" id="WP_139002363.1">
    <property type="nucleotide sequence ID" value="NZ_BAABAV010000002.1"/>
</dbReference>
<keyword evidence="3" id="KW-1185">Reference proteome</keyword>
<feature type="transmembrane region" description="Helical" evidence="1">
    <location>
        <begin position="134"/>
        <end position="161"/>
    </location>
</feature>
<evidence type="ECO:0000313" key="3">
    <source>
        <dbReference type="Proteomes" id="UP001500027"/>
    </source>
</evidence>
<feature type="transmembrane region" description="Helical" evidence="1">
    <location>
        <begin position="31"/>
        <end position="49"/>
    </location>
</feature>
<reference evidence="3" key="1">
    <citation type="journal article" date="2019" name="Int. J. Syst. Evol. Microbiol.">
        <title>The Global Catalogue of Microorganisms (GCM) 10K type strain sequencing project: providing services to taxonomists for standard genome sequencing and annotation.</title>
        <authorList>
            <consortium name="The Broad Institute Genomics Platform"/>
            <consortium name="The Broad Institute Genome Sequencing Center for Infectious Disease"/>
            <person name="Wu L."/>
            <person name="Ma J."/>
        </authorList>
    </citation>
    <scope>NUCLEOTIDE SEQUENCE [LARGE SCALE GENOMIC DNA]</scope>
    <source>
        <strain evidence="3">JCM 17452</strain>
    </source>
</reference>
<evidence type="ECO:0008006" key="4">
    <source>
        <dbReference type="Google" id="ProtNLM"/>
    </source>
</evidence>
<protein>
    <recommendedName>
        <fullName evidence="4">DUF4013 domain-containing protein</fullName>
    </recommendedName>
</protein>
<sequence>MQLYKSRGFSEFFQDTFTFLKQEGKHFFKHYFIINGAFLLILVVLGYFFTKFYTDFIFGGLLEGKSTTLVDDYINENLGLFVLMSLVFIVVALIAGMVSYAYPAIYLKLYSNHEGSRFDTSHLINAYKSNLGKLVIYILCSILIAIPLFIGFVIGAFALIITIIGILTIPLLIGAFMLFYSMTLMEYLENKKDIWGSFGYAWQLLKSKFWSAVGCVGLFYLISYIIQNVISLVPYLFGMASLFTTIDSGGPSQEELGSTMTMIMLLVFFLTFIVSAILGSIVQLNQGIIFYSLKEDNENINTKSIIDQIGSGE</sequence>
<accession>A0ABP8ECX1</accession>
<proteinExistence type="predicted"/>
<feature type="transmembrane region" description="Helical" evidence="1">
    <location>
        <begin position="262"/>
        <end position="284"/>
    </location>
</feature>
<keyword evidence="1" id="KW-1133">Transmembrane helix</keyword>
<organism evidence="2 3">
    <name type="scientific">Hyunsoonleella aestuarii</name>
    <dbReference type="NCBI Taxonomy" id="912802"/>
    <lineage>
        <taxon>Bacteria</taxon>
        <taxon>Pseudomonadati</taxon>
        <taxon>Bacteroidota</taxon>
        <taxon>Flavobacteriia</taxon>
        <taxon>Flavobacteriales</taxon>
        <taxon>Flavobacteriaceae</taxon>
    </lineage>
</organism>
<comment type="caution">
    <text evidence="2">The sequence shown here is derived from an EMBL/GenBank/DDBJ whole genome shotgun (WGS) entry which is preliminary data.</text>
</comment>
<evidence type="ECO:0000256" key="1">
    <source>
        <dbReference type="SAM" id="Phobius"/>
    </source>
</evidence>
<feature type="transmembrane region" description="Helical" evidence="1">
    <location>
        <begin position="78"/>
        <end position="102"/>
    </location>
</feature>